<organism evidence="16 17">
    <name type="scientific">Gottfriedia solisilvae</name>
    <dbReference type="NCBI Taxonomy" id="1516104"/>
    <lineage>
        <taxon>Bacteria</taxon>
        <taxon>Bacillati</taxon>
        <taxon>Bacillota</taxon>
        <taxon>Bacilli</taxon>
        <taxon>Bacillales</taxon>
        <taxon>Bacillaceae</taxon>
        <taxon>Gottfriedia</taxon>
    </lineage>
</organism>
<dbReference type="GO" id="GO:0005524">
    <property type="term" value="F:ATP binding"/>
    <property type="evidence" value="ECO:0007669"/>
    <property type="project" value="UniProtKB-UniRule"/>
</dbReference>
<dbReference type="Pfam" id="PF00288">
    <property type="entry name" value="GHMP_kinases_N"/>
    <property type="match status" value="1"/>
</dbReference>
<keyword evidence="5 13" id="KW-0028">Amino-acid biosynthesis</keyword>
<comment type="function">
    <text evidence="12 13">Catalyzes the ATP-dependent phosphorylation of L-homoserine to L-homoserine phosphate.</text>
</comment>
<dbReference type="RefSeq" id="WP_087998130.1">
    <property type="nucleotide sequence ID" value="NZ_BMHB01000001.1"/>
</dbReference>
<dbReference type="PROSITE" id="PS00627">
    <property type="entry name" value="GHMP_KINASES_ATP"/>
    <property type="match status" value="1"/>
</dbReference>
<evidence type="ECO:0000256" key="6">
    <source>
        <dbReference type="ARBA" id="ARBA00022679"/>
    </source>
</evidence>
<evidence type="ECO:0000256" key="9">
    <source>
        <dbReference type="ARBA" id="ARBA00022777"/>
    </source>
</evidence>
<evidence type="ECO:0000259" key="14">
    <source>
        <dbReference type="Pfam" id="PF00288"/>
    </source>
</evidence>
<evidence type="ECO:0000256" key="4">
    <source>
        <dbReference type="ARBA" id="ARBA00017858"/>
    </source>
</evidence>
<keyword evidence="9 13" id="KW-0418">Kinase</keyword>
<dbReference type="InterPro" id="IPR006204">
    <property type="entry name" value="GHMP_kinase_N_dom"/>
</dbReference>
<evidence type="ECO:0000256" key="1">
    <source>
        <dbReference type="ARBA" id="ARBA00005015"/>
    </source>
</evidence>
<dbReference type="NCBIfam" id="TIGR00191">
    <property type="entry name" value="thrB"/>
    <property type="match status" value="1"/>
</dbReference>
<dbReference type="InterPro" id="IPR000870">
    <property type="entry name" value="Homoserine_kinase"/>
</dbReference>
<evidence type="ECO:0000256" key="3">
    <source>
        <dbReference type="ARBA" id="ARBA00012078"/>
    </source>
</evidence>
<comment type="catalytic activity">
    <reaction evidence="11 13">
        <text>L-homoserine + ATP = O-phospho-L-homoserine + ADP + H(+)</text>
        <dbReference type="Rhea" id="RHEA:13985"/>
        <dbReference type="ChEBI" id="CHEBI:15378"/>
        <dbReference type="ChEBI" id="CHEBI:30616"/>
        <dbReference type="ChEBI" id="CHEBI:57476"/>
        <dbReference type="ChEBI" id="CHEBI:57590"/>
        <dbReference type="ChEBI" id="CHEBI:456216"/>
        <dbReference type="EC" id="2.7.1.39"/>
    </reaction>
</comment>
<dbReference type="Gene3D" id="3.30.70.890">
    <property type="entry name" value="GHMP kinase, C-terminal domain"/>
    <property type="match status" value="1"/>
</dbReference>
<dbReference type="PANTHER" id="PTHR20861">
    <property type="entry name" value="HOMOSERINE/4-DIPHOSPHOCYTIDYL-2-C-METHYL-D-ERYTHRITOL KINASE"/>
    <property type="match status" value="1"/>
</dbReference>
<feature type="domain" description="GHMP kinase N-terminal" evidence="14">
    <location>
        <begin position="59"/>
        <end position="141"/>
    </location>
</feature>
<dbReference type="GO" id="GO:0004413">
    <property type="term" value="F:homoserine kinase activity"/>
    <property type="evidence" value="ECO:0007669"/>
    <property type="project" value="UniProtKB-UniRule"/>
</dbReference>
<evidence type="ECO:0000256" key="11">
    <source>
        <dbReference type="ARBA" id="ARBA00049375"/>
    </source>
</evidence>
<comment type="similarity">
    <text evidence="2 13">Belongs to the GHMP kinase family. Homoserine kinase subfamily.</text>
</comment>
<dbReference type="GO" id="GO:0009088">
    <property type="term" value="P:threonine biosynthetic process"/>
    <property type="evidence" value="ECO:0007669"/>
    <property type="project" value="UniProtKB-UniRule"/>
</dbReference>
<keyword evidence="10 13" id="KW-0067">ATP-binding</keyword>
<dbReference type="PANTHER" id="PTHR20861:SF1">
    <property type="entry name" value="HOMOSERINE KINASE"/>
    <property type="match status" value="1"/>
</dbReference>
<comment type="subcellular location">
    <subcellularLocation>
        <location evidence="13">Cytoplasm</location>
    </subcellularLocation>
</comment>
<dbReference type="InterPro" id="IPR014721">
    <property type="entry name" value="Ribsml_uS5_D2-typ_fold_subgr"/>
</dbReference>
<evidence type="ECO:0000256" key="8">
    <source>
        <dbReference type="ARBA" id="ARBA00022741"/>
    </source>
</evidence>
<dbReference type="EC" id="2.7.1.39" evidence="3 13"/>
<evidence type="ECO:0000256" key="5">
    <source>
        <dbReference type="ARBA" id="ARBA00022605"/>
    </source>
</evidence>
<dbReference type="Proteomes" id="UP000626244">
    <property type="component" value="Unassembled WGS sequence"/>
</dbReference>
<proteinExistence type="inferred from homology"/>
<dbReference type="InterPro" id="IPR006203">
    <property type="entry name" value="GHMP_knse_ATP-bd_CS"/>
</dbReference>
<dbReference type="InterPro" id="IPR013750">
    <property type="entry name" value="GHMP_kinase_C_dom"/>
</dbReference>
<evidence type="ECO:0000256" key="13">
    <source>
        <dbReference type="HAMAP-Rule" id="MF_00384"/>
    </source>
</evidence>
<evidence type="ECO:0000256" key="2">
    <source>
        <dbReference type="ARBA" id="ARBA00007370"/>
    </source>
</evidence>
<name>A0A8J3AFH1_9BACI</name>
<dbReference type="PIRSF" id="PIRSF000676">
    <property type="entry name" value="Homoser_kin"/>
    <property type="match status" value="1"/>
</dbReference>
<evidence type="ECO:0000313" key="16">
    <source>
        <dbReference type="EMBL" id="GGI13333.1"/>
    </source>
</evidence>
<feature type="binding site" evidence="13">
    <location>
        <begin position="88"/>
        <end position="98"/>
    </location>
    <ligand>
        <name>ATP</name>
        <dbReference type="ChEBI" id="CHEBI:30616"/>
    </ligand>
</feature>
<dbReference type="EMBL" id="BMHB01000001">
    <property type="protein sequence ID" value="GGI13333.1"/>
    <property type="molecule type" value="Genomic_DNA"/>
</dbReference>
<evidence type="ECO:0000256" key="10">
    <source>
        <dbReference type="ARBA" id="ARBA00022840"/>
    </source>
</evidence>
<dbReference type="InterPro" id="IPR036554">
    <property type="entry name" value="GHMP_kinase_C_sf"/>
</dbReference>
<dbReference type="PRINTS" id="PR00958">
    <property type="entry name" value="HOMSERKINASE"/>
</dbReference>
<keyword evidence="8 13" id="KW-0547">Nucleotide-binding</keyword>
<dbReference type="Pfam" id="PF08544">
    <property type="entry name" value="GHMP_kinases_C"/>
    <property type="match status" value="1"/>
</dbReference>
<dbReference type="OrthoDB" id="9769912at2"/>
<dbReference type="InterPro" id="IPR020568">
    <property type="entry name" value="Ribosomal_Su5_D2-typ_SF"/>
</dbReference>
<dbReference type="SUPFAM" id="SSF55060">
    <property type="entry name" value="GHMP Kinase, C-terminal domain"/>
    <property type="match status" value="1"/>
</dbReference>
<feature type="domain" description="GHMP kinase C-terminal" evidence="15">
    <location>
        <begin position="202"/>
        <end position="278"/>
    </location>
</feature>
<evidence type="ECO:0000259" key="15">
    <source>
        <dbReference type="Pfam" id="PF08544"/>
    </source>
</evidence>
<dbReference type="HAMAP" id="MF_00384">
    <property type="entry name" value="Homoser_kinase"/>
    <property type="match status" value="1"/>
</dbReference>
<evidence type="ECO:0000256" key="12">
    <source>
        <dbReference type="ARBA" id="ARBA00049954"/>
    </source>
</evidence>
<dbReference type="SUPFAM" id="SSF54211">
    <property type="entry name" value="Ribosomal protein S5 domain 2-like"/>
    <property type="match status" value="1"/>
</dbReference>
<reference evidence="17" key="1">
    <citation type="journal article" date="2019" name="Int. J. Syst. Evol. Microbiol.">
        <title>The Global Catalogue of Microorganisms (GCM) 10K type strain sequencing project: providing services to taxonomists for standard genome sequencing and annotation.</title>
        <authorList>
            <consortium name="The Broad Institute Genomics Platform"/>
            <consortium name="The Broad Institute Genome Sequencing Center for Infectious Disease"/>
            <person name="Wu L."/>
            <person name="Ma J."/>
        </authorList>
    </citation>
    <scope>NUCLEOTIDE SEQUENCE [LARGE SCALE GENOMIC DNA]</scope>
    <source>
        <strain evidence="17">CGMCC 1.14993</strain>
    </source>
</reference>
<keyword evidence="17" id="KW-1185">Reference proteome</keyword>
<dbReference type="AlphaFoldDB" id="A0A8J3AFH1"/>
<protein>
    <recommendedName>
        <fullName evidence="4 13">Homoserine kinase</fullName>
        <shortName evidence="13">HK</shortName>
        <shortName evidence="13">HSK</shortName>
        <ecNumber evidence="3 13">2.7.1.39</ecNumber>
    </recommendedName>
</protein>
<keyword evidence="6 13" id="KW-0808">Transferase</keyword>
<keyword evidence="7 13" id="KW-0791">Threonine biosynthesis</keyword>
<comment type="caution">
    <text evidence="16">The sequence shown here is derived from an EMBL/GenBank/DDBJ whole genome shotgun (WGS) entry which is preliminary data.</text>
</comment>
<sequence length="302" mass="33241">MKKLFDITVPASTANVGPGFDSIGIALGRFLNIEVYEHDSVSCEADGDYLTGIPTDESNLIFQTAFDVAKQYHKDLPACHLKLKSNIPLTRGLGSSASAIVGGILLANELCHLNLGLDEQLSIATSMEGHMDNVGASIYGGLVIGTYIDEKAYIQHSTINNVSVIAIIPTYELETKHARNILPKEIPHKDAILSSSFSNLLVAALLSENWKLAGDMMKRDLFHEPYRSKIVKELEILKNHKLPQYVYGHVLSGAGPTILAFVDKEYCQNAKEFFENLFPNYEVSEITVENIGAKVEHSIHVK</sequence>
<keyword evidence="13" id="KW-0963">Cytoplasm</keyword>
<dbReference type="GO" id="GO:0005737">
    <property type="term" value="C:cytoplasm"/>
    <property type="evidence" value="ECO:0007669"/>
    <property type="project" value="UniProtKB-SubCell"/>
</dbReference>
<evidence type="ECO:0000256" key="7">
    <source>
        <dbReference type="ARBA" id="ARBA00022697"/>
    </source>
</evidence>
<gene>
    <name evidence="13 16" type="primary">thrB</name>
    <name evidence="16" type="ORF">GCM10007380_17390</name>
</gene>
<evidence type="ECO:0000313" key="17">
    <source>
        <dbReference type="Proteomes" id="UP000626244"/>
    </source>
</evidence>
<dbReference type="UniPathway" id="UPA00050">
    <property type="reaction ID" value="UER00064"/>
</dbReference>
<dbReference type="Gene3D" id="3.30.230.10">
    <property type="match status" value="1"/>
</dbReference>
<accession>A0A8J3AFH1</accession>
<comment type="pathway">
    <text evidence="1 13">Amino-acid biosynthesis; L-threonine biosynthesis; L-threonine from L-aspartate: step 4/5.</text>
</comment>